<name>A0ABP6YH04_9ACTN</name>
<evidence type="ECO:0008006" key="4">
    <source>
        <dbReference type="Google" id="ProtNLM"/>
    </source>
</evidence>
<evidence type="ECO:0000313" key="2">
    <source>
        <dbReference type="EMBL" id="GAA3582499.1"/>
    </source>
</evidence>
<sequence>MPSSPDSATLRSCRVRSGCVDGDGDATGDEGIAVSLDRGKDIAKVGALMTAVNKVHNIDRCGTGAPAPRTARPRRGRLAPHPSPAGRVKSRAAGGP</sequence>
<gene>
    <name evidence="2" type="ORF">GCM10022295_74580</name>
</gene>
<keyword evidence="3" id="KW-1185">Reference proteome</keyword>
<dbReference type="EMBL" id="BAABCE010000018">
    <property type="protein sequence ID" value="GAA3582499.1"/>
    <property type="molecule type" value="Genomic_DNA"/>
</dbReference>
<organism evidence="2 3">
    <name type="scientific">Streptomyces osmaniensis</name>
    <dbReference type="NCBI Taxonomy" id="593134"/>
    <lineage>
        <taxon>Bacteria</taxon>
        <taxon>Bacillati</taxon>
        <taxon>Actinomycetota</taxon>
        <taxon>Actinomycetes</taxon>
        <taxon>Kitasatosporales</taxon>
        <taxon>Streptomycetaceae</taxon>
        <taxon>Streptomyces</taxon>
    </lineage>
</organism>
<accession>A0ABP6YH04</accession>
<evidence type="ECO:0000313" key="3">
    <source>
        <dbReference type="Proteomes" id="UP001500707"/>
    </source>
</evidence>
<reference evidence="3" key="1">
    <citation type="journal article" date="2019" name="Int. J. Syst. Evol. Microbiol.">
        <title>The Global Catalogue of Microorganisms (GCM) 10K type strain sequencing project: providing services to taxonomists for standard genome sequencing and annotation.</title>
        <authorList>
            <consortium name="The Broad Institute Genomics Platform"/>
            <consortium name="The Broad Institute Genome Sequencing Center for Infectious Disease"/>
            <person name="Wu L."/>
            <person name="Ma J."/>
        </authorList>
    </citation>
    <scope>NUCLEOTIDE SEQUENCE [LARGE SCALE GENOMIC DNA]</scope>
    <source>
        <strain evidence="3">JCM 17656</strain>
    </source>
</reference>
<dbReference type="Proteomes" id="UP001500707">
    <property type="component" value="Unassembled WGS sequence"/>
</dbReference>
<evidence type="ECO:0000256" key="1">
    <source>
        <dbReference type="SAM" id="MobiDB-lite"/>
    </source>
</evidence>
<proteinExistence type="predicted"/>
<feature type="region of interest" description="Disordered" evidence="1">
    <location>
        <begin position="58"/>
        <end position="96"/>
    </location>
</feature>
<protein>
    <recommendedName>
        <fullName evidence="4">Transposase</fullName>
    </recommendedName>
</protein>
<comment type="caution">
    <text evidence="2">The sequence shown here is derived from an EMBL/GenBank/DDBJ whole genome shotgun (WGS) entry which is preliminary data.</text>
</comment>